<dbReference type="HOGENOM" id="CLU_835046_0_0_1"/>
<protein>
    <submittedName>
        <fullName evidence="1">Uncharacterized protein</fullName>
    </submittedName>
</protein>
<reference evidence="1 2" key="1">
    <citation type="journal article" date="2008" name="Nature">
        <title>The Trichoplax genome and the nature of placozoans.</title>
        <authorList>
            <person name="Srivastava M."/>
            <person name="Begovic E."/>
            <person name="Chapman J."/>
            <person name="Putnam N.H."/>
            <person name="Hellsten U."/>
            <person name="Kawashima T."/>
            <person name="Kuo A."/>
            <person name="Mitros T."/>
            <person name="Salamov A."/>
            <person name="Carpenter M.L."/>
            <person name="Signorovitch A.Y."/>
            <person name="Moreno M.A."/>
            <person name="Kamm K."/>
            <person name="Grimwood J."/>
            <person name="Schmutz J."/>
            <person name="Shapiro H."/>
            <person name="Grigoriev I.V."/>
            <person name="Buss L.W."/>
            <person name="Schierwater B."/>
            <person name="Dellaporta S.L."/>
            <person name="Rokhsar D.S."/>
        </authorList>
    </citation>
    <scope>NUCLEOTIDE SEQUENCE [LARGE SCALE GENOMIC DNA]</scope>
    <source>
        <strain evidence="1 2">Grell-BS-1999</strain>
    </source>
</reference>
<dbReference type="AlphaFoldDB" id="B3RJB4"/>
<dbReference type="RefSeq" id="XP_002107705.1">
    <property type="nucleotide sequence ID" value="XM_002107669.1"/>
</dbReference>
<evidence type="ECO:0000313" key="2">
    <source>
        <dbReference type="Proteomes" id="UP000009022"/>
    </source>
</evidence>
<dbReference type="InParanoid" id="B3RJB4"/>
<keyword evidence="2" id="KW-1185">Reference proteome</keyword>
<dbReference type="KEGG" id="tad:TRIADDRAFT_51477"/>
<dbReference type="GeneID" id="6749716"/>
<name>B3RJB4_TRIAD</name>
<dbReference type="Proteomes" id="UP000009022">
    <property type="component" value="Unassembled WGS sequence"/>
</dbReference>
<dbReference type="CTD" id="6749716"/>
<accession>B3RJB4</accession>
<organism evidence="1 2">
    <name type="scientific">Trichoplax adhaerens</name>
    <name type="common">Trichoplax reptans</name>
    <dbReference type="NCBI Taxonomy" id="10228"/>
    <lineage>
        <taxon>Eukaryota</taxon>
        <taxon>Metazoa</taxon>
        <taxon>Placozoa</taxon>
        <taxon>Uniplacotomia</taxon>
        <taxon>Trichoplacea</taxon>
        <taxon>Trichoplacidae</taxon>
        <taxon>Trichoplax</taxon>
    </lineage>
</organism>
<gene>
    <name evidence="1" type="ORF">TRIADDRAFT_51477</name>
</gene>
<sequence length="333" mass="37497">MSEQLKETKLPIDQSSDQNIIFQPVTLSGNYLKDTTSTLEYVYFAISWLLYNYRSDCINKLSFNSVNLFTKDGLPKGSFDTTKIENWNSCHLHRQWKEHHQSFACTGVFVFAILTADVQILPVNKPDSTSHNGPNCVDHRIYTSSILLSVFNHFMLEGRNSTAIQVEMENSLLTLAKGDAICIYFSFGCSSQLIEVIAIDALFIRMNSLLLNGSLFSEYHNNVTTTNTLPKLITEYSNEVPKPKNISALTNLESNLARFIFKDQIQMQVRNLANEIVNYRSSQSEGGLPNGVTKPIASFVKNKEYKSVLTSIVDTASPPILVKPLLKYLISKL</sequence>
<dbReference type="EMBL" id="DS985241">
    <property type="protein sequence ID" value="EDV28503.1"/>
    <property type="molecule type" value="Genomic_DNA"/>
</dbReference>
<evidence type="ECO:0000313" key="1">
    <source>
        <dbReference type="EMBL" id="EDV28503.1"/>
    </source>
</evidence>
<proteinExistence type="predicted"/>